<evidence type="ECO:0000256" key="3">
    <source>
        <dbReference type="SAM" id="Phobius"/>
    </source>
</evidence>
<name>A0AAE3V8D5_9FIRM</name>
<feature type="compositionally biased region" description="Low complexity" evidence="2">
    <location>
        <begin position="537"/>
        <end position="556"/>
    </location>
</feature>
<feature type="region of interest" description="Disordered" evidence="2">
    <location>
        <begin position="385"/>
        <end position="602"/>
    </location>
</feature>
<feature type="transmembrane region" description="Helical" evidence="3">
    <location>
        <begin position="50"/>
        <end position="73"/>
    </location>
</feature>
<comment type="similarity">
    <text evidence="1">Belongs to the LytR/CpsA/Psr (LCP) family.</text>
</comment>
<evidence type="ECO:0000256" key="1">
    <source>
        <dbReference type="ARBA" id="ARBA00006068"/>
    </source>
</evidence>
<protein>
    <submittedName>
        <fullName evidence="5">LCP family protein required for cell wall assembly</fullName>
    </submittedName>
</protein>
<dbReference type="PANTHER" id="PTHR33392:SF6">
    <property type="entry name" value="POLYISOPRENYL-TEICHOIC ACID--PEPTIDOGLYCAN TEICHOIC ACID TRANSFERASE TAGU"/>
    <property type="match status" value="1"/>
</dbReference>
<dbReference type="Gene3D" id="3.40.630.190">
    <property type="entry name" value="LCP protein"/>
    <property type="match status" value="1"/>
</dbReference>
<dbReference type="AlphaFoldDB" id="A0AAE3V8D5"/>
<dbReference type="NCBIfam" id="TIGR00350">
    <property type="entry name" value="lytR_cpsA_psr"/>
    <property type="match status" value="1"/>
</dbReference>
<feature type="region of interest" description="Disordered" evidence="2">
    <location>
        <begin position="1"/>
        <end position="38"/>
    </location>
</feature>
<keyword evidence="6" id="KW-1185">Reference proteome</keyword>
<feature type="compositionally biased region" description="Acidic residues" evidence="2">
    <location>
        <begin position="418"/>
        <end position="430"/>
    </location>
</feature>
<evidence type="ECO:0000259" key="4">
    <source>
        <dbReference type="Pfam" id="PF03816"/>
    </source>
</evidence>
<dbReference type="RefSeq" id="WP_307251784.1">
    <property type="nucleotide sequence ID" value="NZ_JAUSTO010000001.1"/>
</dbReference>
<evidence type="ECO:0000256" key="2">
    <source>
        <dbReference type="SAM" id="MobiDB-lite"/>
    </source>
</evidence>
<accession>A0AAE3V8D5</accession>
<comment type="caution">
    <text evidence="5">The sequence shown here is derived from an EMBL/GenBank/DDBJ whole genome shotgun (WGS) entry which is preliminary data.</text>
</comment>
<sequence length="602" mass="65462">MQDRDNEVRGELLRGRSRRRGTARESGGAGRERAWQDKPRRRRSAAELRVRRIILLAVLELFVLAGIFAYRYVLKQYSKIQRLEFAAENVENTELSSEDIKKMKGYWNIAAFGVDSRDSSVGRGNNSDVIMIVSINRENGEIRIASVFRDSYLSLANGSYSKINAAYAIGGPELAVKALNQNLDLNITDYITFNWKAVATGVNILGGVDVDISNAEFKYINSYITETVKGTGIGSVQLKSPGMNHLDGIQAVAYARLRYMDNDYTRTERQRKIIQLCVEKAKHADAQTLSDLAGNMLSMVATSLKWDDGMNLAVNVTKYSIAGTLGFPMDRREVNMGKKGACVLPHTLESNVKQLHTFLFADQEYAVSGRVREIDNRIASDREKYRYESYEKQQREQEEDEEEEESSRADSGKRSSQETDENGDTVPETDDFGRPLHPTDADGRFVPETDSHGNPLYDYEESDADDEPPTDSHGNLLPGAPGTRRETAPDGSIIESGSAGRLSPQPTESAAASTEEYPGGLSPARPGAGTGSAAYPGAEGTRGTSAASTAPAAPSPRSQDADESEYVNSGPGHTAAATSAAAPAPTAPTPAAAPMAEALPQI</sequence>
<feature type="compositionally biased region" description="Basic and acidic residues" evidence="2">
    <location>
        <begin position="431"/>
        <end position="451"/>
    </location>
</feature>
<feature type="compositionally biased region" description="Basic and acidic residues" evidence="2">
    <location>
        <begin position="406"/>
        <end position="417"/>
    </location>
</feature>
<feature type="compositionally biased region" description="Acidic residues" evidence="2">
    <location>
        <begin position="458"/>
        <end position="469"/>
    </location>
</feature>
<gene>
    <name evidence="5" type="ORF">J2S20_000042</name>
</gene>
<reference evidence="5" key="1">
    <citation type="submission" date="2023-07" db="EMBL/GenBank/DDBJ databases">
        <title>Genomic Encyclopedia of Type Strains, Phase IV (KMG-IV): sequencing the most valuable type-strain genomes for metagenomic binning, comparative biology and taxonomic classification.</title>
        <authorList>
            <person name="Goeker M."/>
        </authorList>
    </citation>
    <scope>NUCLEOTIDE SEQUENCE</scope>
    <source>
        <strain evidence="5">DSM 19659</strain>
    </source>
</reference>
<evidence type="ECO:0000313" key="6">
    <source>
        <dbReference type="Proteomes" id="UP001241537"/>
    </source>
</evidence>
<keyword evidence="3" id="KW-0472">Membrane</keyword>
<dbReference type="InterPro" id="IPR050922">
    <property type="entry name" value="LytR/CpsA/Psr_CW_biosynth"/>
</dbReference>
<feature type="compositionally biased region" description="Basic and acidic residues" evidence="2">
    <location>
        <begin position="385"/>
        <end position="396"/>
    </location>
</feature>
<keyword evidence="3" id="KW-0812">Transmembrane</keyword>
<organism evidence="5 6">
    <name type="scientific">Moryella indoligenes</name>
    <dbReference type="NCBI Taxonomy" id="371674"/>
    <lineage>
        <taxon>Bacteria</taxon>
        <taxon>Bacillati</taxon>
        <taxon>Bacillota</taxon>
        <taxon>Clostridia</taxon>
        <taxon>Lachnospirales</taxon>
        <taxon>Lachnospiraceae</taxon>
        <taxon>Moryella</taxon>
    </lineage>
</organism>
<dbReference type="EMBL" id="JAUSTO010000001">
    <property type="protein sequence ID" value="MDQ0151368.1"/>
    <property type="molecule type" value="Genomic_DNA"/>
</dbReference>
<dbReference type="Proteomes" id="UP001241537">
    <property type="component" value="Unassembled WGS sequence"/>
</dbReference>
<evidence type="ECO:0000313" key="5">
    <source>
        <dbReference type="EMBL" id="MDQ0151368.1"/>
    </source>
</evidence>
<feature type="compositionally biased region" description="Basic and acidic residues" evidence="2">
    <location>
        <begin position="1"/>
        <end position="14"/>
    </location>
</feature>
<dbReference type="PANTHER" id="PTHR33392">
    <property type="entry name" value="POLYISOPRENYL-TEICHOIC ACID--PEPTIDOGLYCAN TEICHOIC ACID TRANSFERASE TAGU"/>
    <property type="match status" value="1"/>
</dbReference>
<keyword evidence="3" id="KW-1133">Transmembrane helix</keyword>
<feature type="compositionally biased region" description="Low complexity" evidence="2">
    <location>
        <begin position="574"/>
        <end position="602"/>
    </location>
</feature>
<proteinExistence type="inferred from homology"/>
<dbReference type="Pfam" id="PF03816">
    <property type="entry name" value="LytR_cpsA_psr"/>
    <property type="match status" value="1"/>
</dbReference>
<dbReference type="InterPro" id="IPR004474">
    <property type="entry name" value="LytR_CpsA_psr"/>
</dbReference>
<feature type="domain" description="Cell envelope-related transcriptional attenuator" evidence="4">
    <location>
        <begin position="126"/>
        <end position="282"/>
    </location>
</feature>